<dbReference type="Gene3D" id="3.90.1150.10">
    <property type="entry name" value="Aspartate Aminotransferase, domain 1"/>
    <property type="match status" value="1"/>
</dbReference>
<dbReference type="InterPro" id="IPR000277">
    <property type="entry name" value="Cys/Met-Metab_PyrdxlP-dep_enz"/>
</dbReference>
<protein>
    <recommendedName>
        <fullName evidence="6">Cystathionine beta-lyase/cystathionine gamma-synthase</fullName>
    </recommendedName>
</protein>
<evidence type="ECO:0000256" key="2">
    <source>
        <dbReference type="ARBA" id="ARBA00022898"/>
    </source>
</evidence>
<dbReference type="Gene3D" id="3.40.640.10">
    <property type="entry name" value="Type I PLP-dependent aspartate aminotransferase-like (Major domain)"/>
    <property type="match status" value="1"/>
</dbReference>
<keyword evidence="5" id="KW-1185">Reference proteome</keyword>
<dbReference type="SUPFAM" id="SSF53383">
    <property type="entry name" value="PLP-dependent transferases"/>
    <property type="match status" value="1"/>
</dbReference>
<dbReference type="PANTHER" id="PTHR11808">
    <property type="entry name" value="TRANS-SULFURATION ENZYME FAMILY MEMBER"/>
    <property type="match status" value="1"/>
</dbReference>
<dbReference type="InterPro" id="IPR015424">
    <property type="entry name" value="PyrdxlP-dep_Trfase"/>
</dbReference>
<evidence type="ECO:0008006" key="6">
    <source>
        <dbReference type="Google" id="ProtNLM"/>
    </source>
</evidence>
<comment type="caution">
    <text evidence="4">The sequence shown here is derived from an EMBL/GenBank/DDBJ whole genome shotgun (WGS) entry which is preliminary data.</text>
</comment>
<comment type="similarity">
    <text evidence="3">Belongs to the trans-sulfuration enzymes family.</text>
</comment>
<dbReference type="NCBIfam" id="NF004627">
    <property type="entry name" value="PRK05968.1"/>
    <property type="match status" value="1"/>
</dbReference>
<dbReference type="PANTHER" id="PTHR11808:SF80">
    <property type="entry name" value="CYSTATHIONINE GAMMA-LYASE"/>
    <property type="match status" value="1"/>
</dbReference>
<evidence type="ECO:0000313" key="4">
    <source>
        <dbReference type="EMBL" id="GLR83545.1"/>
    </source>
</evidence>
<dbReference type="EMBL" id="BSOW01000001">
    <property type="protein sequence ID" value="GLR83545.1"/>
    <property type="molecule type" value="Genomic_DNA"/>
</dbReference>
<reference evidence="5" key="1">
    <citation type="journal article" date="2019" name="Int. J. Syst. Evol. Microbiol.">
        <title>The Global Catalogue of Microorganisms (GCM) 10K type strain sequencing project: providing services to taxonomists for standard genome sequencing and annotation.</title>
        <authorList>
            <consortium name="The Broad Institute Genomics Platform"/>
            <consortium name="The Broad Institute Genome Sequencing Center for Infectious Disease"/>
            <person name="Wu L."/>
            <person name="Ma J."/>
        </authorList>
    </citation>
    <scope>NUCLEOTIDE SEQUENCE [LARGE SCALE GENOMIC DNA]</scope>
    <source>
        <strain evidence="5">NBRC 102520</strain>
    </source>
</reference>
<comment type="cofactor">
    <cofactor evidence="1 3">
        <name>pyridoxal 5'-phosphate</name>
        <dbReference type="ChEBI" id="CHEBI:597326"/>
    </cofactor>
</comment>
<evidence type="ECO:0000313" key="5">
    <source>
        <dbReference type="Proteomes" id="UP001156905"/>
    </source>
</evidence>
<dbReference type="RefSeq" id="WP_431309557.1">
    <property type="nucleotide sequence ID" value="NZ_BSOW01000001.1"/>
</dbReference>
<sequence>MNKHASGVAVSISDHDLIAGSTALFAPTGPVPFNAASPPIFQTSLFTFESYSAIEDVFAGRSQDFIYSRGNNPTVAEFEGLIAALEGAEAARGFSSGTGAITAAVLAFVEKGDRIVAVRNVYNDVYCLFGKLLRKFGVTVDYVDAADPAQVAAVLPGAKLLYLENPTSMVFEVQDIAALASLARRYGVVTMIDNSWATPLFQKPLLHGVDLVIHAASKYLGGHSDTVAGVVAGSKDHIARINRTTYPYLGAKLSPFEAWLLLRGMRTLPLRMAQHMKNGLVLAERLGNHPAIARVRHPAFSDHPGKASLRGFSGLFAFDVAEDIDVPRFVNALKHVRLGVSWGGPETLIVPAQAALQLPDESNSFRRFGVVDRTIRFAVGLEDPDLVWQDLAGALAAS</sequence>
<name>A0ABQ6ASF2_9BRAD</name>
<gene>
    <name evidence="4" type="ORF">GCM10007857_02550</name>
</gene>
<dbReference type="InterPro" id="IPR015422">
    <property type="entry name" value="PyrdxlP-dep_Trfase_small"/>
</dbReference>
<evidence type="ECO:0000256" key="3">
    <source>
        <dbReference type="RuleBase" id="RU362118"/>
    </source>
</evidence>
<dbReference type="CDD" id="cd00614">
    <property type="entry name" value="CGS_like"/>
    <property type="match status" value="1"/>
</dbReference>
<organism evidence="4 5">
    <name type="scientific">Bradyrhizobium iriomotense</name>
    <dbReference type="NCBI Taxonomy" id="441950"/>
    <lineage>
        <taxon>Bacteria</taxon>
        <taxon>Pseudomonadati</taxon>
        <taxon>Pseudomonadota</taxon>
        <taxon>Alphaproteobacteria</taxon>
        <taxon>Hyphomicrobiales</taxon>
        <taxon>Nitrobacteraceae</taxon>
        <taxon>Bradyrhizobium</taxon>
    </lineage>
</organism>
<proteinExistence type="inferred from homology"/>
<dbReference type="Pfam" id="PF01053">
    <property type="entry name" value="Cys_Met_Meta_PP"/>
    <property type="match status" value="1"/>
</dbReference>
<accession>A0ABQ6ASF2</accession>
<evidence type="ECO:0000256" key="1">
    <source>
        <dbReference type="ARBA" id="ARBA00001933"/>
    </source>
</evidence>
<dbReference type="PIRSF" id="PIRSF001434">
    <property type="entry name" value="CGS"/>
    <property type="match status" value="1"/>
</dbReference>
<dbReference type="InterPro" id="IPR015421">
    <property type="entry name" value="PyrdxlP-dep_Trfase_major"/>
</dbReference>
<dbReference type="Proteomes" id="UP001156905">
    <property type="component" value="Unassembled WGS sequence"/>
</dbReference>
<keyword evidence="2 3" id="KW-0663">Pyridoxal phosphate</keyword>